<dbReference type="InterPro" id="IPR007569">
    <property type="entry name" value="DUF559"/>
</dbReference>
<comment type="caution">
    <text evidence="2">The sequence shown here is derived from an EMBL/GenBank/DDBJ whole genome shotgun (WGS) entry which is preliminary data.</text>
</comment>
<keyword evidence="3" id="KW-1185">Reference proteome</keyword>
<reference evidence="2" key="1">
    <citation type="submission" date="2021-01" db="EMBL/GenBank/DDBJ databases">
        <title>Whole genome shotgun sequence of Virgisporangium aliadipatigenens NBRC 105644.</title>
        <authorList>
            <person name="Komaki H."/>
            <person name="Tamura T."/>
        </authorList>
    </citation>
    <scope>NUCLEOTIDE SEQUENCE</scope>
    <source>
        <strain evidence="2">NBRC 105644</strain>
    </source>
</reference>
<dbReference type="Gene3D" id="3.40.960.10">
    <property type="entry name" value="VSR Endonuclease"/>
    <property type="match status" value="1"/>
</dbReference>
<evidence type="ECO:0000313" key="3">
    <source>
        <dbReference type="Proteomes" id="UP000619260"/>
    </source>
</evidence>
<dbReference type="Proteomes" id="UP000619260">
    <property type="component" value="Unassembled WGS sequence"/>
</dbReference>
<dbReference type="InterPro" id="IPR011335">
    <property type="entry name" value="Restrct_endonuc-II-like"/>
</dbReference>
<organism evidence="2 3">
    <name type="scientific">Virgisporangium aliadipatigenens</name>
    <dbReference type="NCBI Taxonomy" id="741659"/>
    <lineage>
        <taxon>Bacteria</taxon>
        <taxon>Bacillati</taxon>
        <taxon>Actinomycetota</taxon>
        <taxon>Actinomycetes</taxon>
        <taxon>Micromonosporales</taxon>
        <taxon>Micromonosporaceae</taxon>
        <taxon>Virgisporangium</taxon>
    </lineage>
</organism>
<dbReference type="AlphaFoldDB" id="A0A8J4DV54"/>
<gene>
    <name evidence="2" type="ORF">Val02_66980</name>
</gene>
<dbReference type="RefSeq" id="WP_239153529.1">
    <property type="nucleotide sequence ID" value="NZ_BOPF01000031.1"/>
</dbReference>
<accession>A0A8J4DV54</accession>
<dbReference type="SUPFAM" id="SSF52980">
    <property type="entry name" value="Restriction endonuclease-like"/>
    <property type="match status" value="1"/>
</dbReference>
<proteinExistence type="predicted"/>
<protein>
    <recommendedName>
        <fullName evidence="1">DUF559 domain-containing protein</fullName>
    </recommendedName>
</protein>
<feature type="domain" description="DUF559" evidence="1">
    <location>
        <begin position="31"/>
        <end position="92"/>
    </location>
</feature>
<sequence length="103" mass="11674">MRLIVIDAGLPEPAVQFPVYDRAGRSVARLDLAYEHLRIGLEYDGDHHRERATFQRDAARLNSLHLCGWTILRFTAADLRNPELVAAQVREALLRADLGTPDR</sequence>
<name>A0A8J4DV54_9ACTN</name>
<dbReference type="Pfam" id="PF04480">
    <property type="entry name" value="DUF559"/>
    <property type="match status" value="1"/>
</dbReference>
<evidence type="ECO:0000259" key="1">
    <source>
        <dbReference type="Pfam" id="PF04480"/>
    </source>
</evidence>
<dbReference type="EMBL" id="BOPF01000031">
    <property type="protein sequence ID" value="GIJ49812.1"/>
    <property type="molecule type" value="Genomic_DNA"/>
</dbReference>
<evidence type="ECO:0000313" key="2">
    <source>
        <dbReference type="EMBL" id="GIJ49812.1"/>
    </source>
</evidence>